<dbReference type="RefSeq" id="WP_064272153.1">
    <property type="nucleotide sequence ID" value="NZ_LXJZ01000242.1"/>
</dbReference>
<accession>A0A1A9N6Y7</accession>
<dbReference type="AlphaFoldDB" id="A0A1A9N6Y7"/>
<dbReference type="EMBL" id="LXJZ01000242">
    <property type="protein sequence ID" value="OAJ51854.1"/>
    <property type="molecule type" value="Genomic_DNA"/>
</dbReference>
<organism evidence="3 5">
    <name type="scientific">Paraburkholderia ginsengiterrae</name>
    <dbReference type="NCBI Taxonomy" id="1462993"/>
    <lineage>
        <taxon>Bacteria</taxon>
        <taxon>Pseudomonadati</taxon>
        <taxon>Pseudomonadota</taxon>
        <taxon>Betaproteobacteria</taxon>
        <taxon>Burkholderiales</taxon>
        <taxon>Burkholderiaceae</taxon>
        <taxon>Paraburkholderia</taxon>
    </lineage>
</organism>
<reference evidence="4 5" key="1">
    <citation type="submission" date="2016-04" db="EMBL/GenBank/DDBJ databases">
        <title>Reclassification of Paraburkholderia panaciterrae (Farh et al. 2015) Dobritsa &amp; Samadpour 2016 as a later homotypic synonym of Paraburkholderia ginsengiterrae (Farh et al. 2015) Dobritsa &amp; Samadpour 2016.</title>
        <authorList>
            <person name="Dobritsa A.P."/>
            <person name="Kutumbaka K."/>
            <person name="Samadpour M."/>
        </authorList>
    </citation>
    <scope>NUCLEOTIDE SEQUENCE [LARGE SCALE GENOMIC DNA]</scope>
    <source>
        <strain evidence="3 5">DCY85</strain>
        <strain evidence="2 4">DCY85-1</strain>
    </source>
</reference>
<dbReference type="PROSITE" id="PS51257">
    <property type="entry name" value="PROKAR_LIPOPROTEIN"/>
    <property type="match status" value="1"/>
</dbReference>
<dbReference type="OrthoDB" id="110323at2"/>
<evidence type="ECO:0008006" key="6">
    <source>
        <dbReference type="Google" id="ProtNLM"/>
    </source>
</evidence>
<sequence>MLFSRHSTPRQPAARRRPRRVRIIHAMLALGACLASHGAFAGPPFVTDDPEPIDRGHFQIDAAAIGTVREGSHSGMLPGLEVNYGLLDNLEIGTKFGMAFTHESGNPTRYGFGDIDLGAKYRFITEDEAGWRPQVAFSPSVTLPTGNDHLDLGTGHVQVLLPLWMQKSIGDWTTFGGGGYVVNRHAGQKGYWTAGWAVLRKFGDKLELGGELFYTGAATTIDPSALGFNVGGSYGLSEHDRILFSVGRGITHVNDTNRFSYYVGYQRDL</sequence>
<proteinExistence type="predicted"/>
<feature type="chain" id="PRO_5008393622" description="Transporter" evidence="1">
    <location>
        <begin position="42"/>
        <end position="269"/>
    </location>
</feature>
<keyword evidence="1" id="KW-0732">Signal</keyword>
<dbReference type="EMBL" id="LXKA01000243">
    <property type="protein sequence ID" value="OAJ59962.1"/>
    <property type="molecule type" value="Genomic_DNA"/>
</dbReference>
<dbReference type="STRING" id="1462993.A6V36_14890"/>
<evidence type="ECO:0000313" key="4">
    <source>
        <dbReference type="Proteomes" id="UP000077961"/>
    </source>
</evidence>
<evidence type="ECO:0000313" key="3">
    <source>
        <dbReference type="EMBL" id="OAJ59962.1"/>
    </source>
</evidence>
<keyword evidence="4" id="KW-1185">Reference proteome</keyword>
<feature type="signal peptide" evidence="1">
    <location>
        <begin position="1"/>
        <end position="41"/>
    </location>
</feature>
<dbReference type="Proteomes" id="UP000078116">
    <property type="component" value="Unassembled WGS sequence"/>
</dbReference>
<name>A0A1A9N6Y7_9BURK</name>
<dbReference type="Proteomes" id="UP000077961">
    <property type="component" value="Unassembled WGS sequence"/>
</dbReference>
<evidence type="ECO:0000313" key="2">
    <source>
        <dbReference type="EMBL" id="OAJ51854.1"/>
    </source>
</evidence>
<protein>
    <recommendedName>
        <fullName evidence="6">Transporter</fullName>
    </recommendedName>
</protein>
<gene>
    <name evidence="2" type="ORF">A6V36_14890</name>
    <name evidence="3" type="ORF">A6V37_26275</name>
</gene>
<evidence type="ECO:0000313" key="5">
    <source>
        <dbReference type="Proteomes" id="UP000078116"/>
    </source>
</evidence>
<evidence type="ECO:0000256" key="1">
    <source>
        <dbReference type="SAM" id="SignalP"/>
    </source>
</evidence>
<comment type="caution">
    <text evidence="3">The sequence shown here is derived from an EMBL/GenBank/DDBJ whole genome shotgun (WGS) entry which is preliminary data.</text>
</comment>